<dbReference type="PANTHER" id="PTHR33050:SF7">
    <property type="entry name" value="RIBONUCLEASE H"/>
    <property type="match status" value="1"/>
</dbReference>
<name>A0A8S3QHZ1_MYTED</name>
<dbReference type="InterPro" id="IPR043502">
    <property type="entry name" value="DNA/RNA_pol_sf"/>
</dbReference>
<dbReference type="PROSITE" id="PS51898">
    <property type="entry name" value="TYR_RECOMBINASE"/>
    <property type="match status" value="1"/>
</dbReference>
<keyword evidence="1" id="KW-0238">DNA-binding</keyword>
<evidence type="ECO:0000256" key="1">
    <source>
        <dbReference type="ARBA" id="ARBA00023125"/>
    </source>
</evidence>
<evidence type="ECO:0000259" key="4">
    <source>
        <dbReference type="PROSITE" id="PS51898"/>
    </source>
</evidence>
<evidence type="ECO:0000256" key="2">
    <source>
        <dbReference type="ARBA" id="ARBA00023172"/>
    </source>
</evidence>
<keyword evidence="2" id="KW-0233">DNA recombination</keyword>
<proteinExistence type="predicted"/>
<feature type="region of interest" description="Disordered" evidence="3">
    <location>
        <begin position="219"/>
        <end position="271"/>
    </location>
</feature>
<protein>
    <recommendedName>
        <fullName evidence="4">Tyr recombinase domain-containing protein</fullName>
    </recommendedName>
</protein>
<comment type="caution">
    <text evidence="5">The sequence shown here is derived from an EMBL/GenBank/DDBJ whole genome shotgun (WGS) entry which is preliminary data.</text>
</comment>
<dbReference type="InterPro" id="IPR010998">
    <property type="entry name" value="Integrase_recombinase_N"/>
</dbReference>
<dbReference type="Proteomes" id="UP000683360">
    <property type="component" value="Unassembled WGS sequence"/>
</dbReference>
<dbReference type="SUPFAM" id="SSF56349">
    <property type="entry name" value="DNA breaking-rejoining enzymes"/>
    <property type="match status" value="1"/>
</dbReference>
<dbReference type="SUPFAM" id="SSF56672">
    <property type="entry name" value="DNA/RNA polymerases"/>
    <property type="match status" value="1"/>
</dbReference>
<dbReference type="SUPFAM" id="SSF47823">
    <property type="entry name" value="lambda integrase-like, N-terminal domain"/>
    <property type="match status" value="1"/>
</dbReference>
<evidence type="ECO:0000313" key="5">
    <source>
        <dbReference type="EMBL" id="CAG2194301.1"/>
    </source>
</evidence>
<reference evidence="5" key="1">
    <citation type="submission" date="2021-03" db="EMBL/GenBank/DDBJ databases">
        <authorList>
            <person name="Bekaert M."/>
        </authorList>
    </citation>
    <scope>NUCLEOTIDE SEQUENCE</scope>
</reference>
<dbReference type="InterPro" id="IPR013762">
    <property type="entry name" value="Integrase-like_cat_sf"/>
</dbReference>
<keyword evidence="6" id="KW-1185">Reference proteome</keyword>
<organism evidence="5 6">
    <name type="scientific">Mytilus edulis</name>
    <name type="common">Blue mussel</name>
    <dbReference type="NCBI Taxonomy" id="6550"/>
    <lineage>
        <taxon>Eukaryota</taxon>
        <taxon>Metazoa</taxon>
        <taxon>Spiralia</taxon>
        <taxon>Lophotrochozoa</taxon>
        <taxon>Mollusca</taxon>
        <taxon>Bivalvia</taxon>
        <taxon>Autobranchia</taxon>
        <taxon>Pteriomorphia</taxon>
        <taxon>Mytilida</taxon>
        <taxon>Mytiloidea</taxon>
        <taxon>Mytilidae</taxon>
        <taxon>Mytilinae</taxon>
        <taxon>Mytilus</taxon>
    </lineage>
</organism>
<evidence type="ECO:0000256" key="3">
    <source>
        <dbReference type="SAM" id="MobiDB-lite"/>
    </source>
</evidence>
<gene>
    <name evidence="5" type="ORF">MEDL_9328</name>
</gene>
<dbReference type="EMBL" id="CAJPWZ010000475">
    <property type="protein sequence ID" value="CAG2194301.1"/>
    <property type="molecule type" value="Genomic_DNA"/>
</dbReference>
<sequence>MDRPKRKVAVIDYKKFNNFGTSGIDDMAFEYVFQKMADNNSDRDELQLHAEEDDILDLMSDDESNKINEAAALIYTTPLKKNSKESDELKPRESDEELELRVKLLEEKKQRLKREKLNQRIKELEAEVDGLSKSEEKPKKKSKKSKGEITLTNLRANDKLNKDVNEELKRLGLDFDTSLSGKSELAETSKEKNVKFKSEKLTNEQELLQQLKKINLAKGSISKTTQHKKKHLDSKSQKVVQLPESVLRGNSSTESESETSSNSSSEDSSDYELAAKLSSKKKSKKLKSGLKIKSADKVINPQSFPHNFLQYEYVSKDLEFKQLNFKMLVAGELEIINNFCKNKLEKEGRLKLLQKVAYFSSIYNWASVLDFYAAWLRLIELGRKTWSDDSQILENVMLSGQSLPKEVRQANFRSVSKNQNGKEQIWFCVKYQRNKCEHSNSTHTTVIRVFEVILPEQNFLLNLHNSFIGVSGYNFDLFKVPVYSKLCIKFWRQELFDYEDQEICDMLEFGWPLGFDRKFEEFGNSKIVKNHTGARNFAKDIDKYIKKEVGYGAILGPFASNPFNDLLVISPLNSEERRVIMDLSFPKGKSVNDGIDKNVYLDDFAGAEISEKADISYTKLKWVLDSCGLEESVEKASSPSHRMSFLGVWFDTEKMTMEVTPDRLVEIFDLVSFWLNKDTASLKEVQSLIGKLNFIASCVRPGRIFISRILNFLREFKNEDCILEVSVELKHDLLWWSEFLEIYNGVSLLNLQEWTQPDEYMASDACLVGCGGVSNGQFFHCVFPDFIVQQNLHINALELLSVIVCLKLWGQRGRKICIQCDNMVSVQVINQGKSRSRFLQACLREICFICAIKECELRAIHIDGIENRLPDMLSRWSLSDIYPVQFNKAIEDSVTIGELSLSVDLLKLKTQAQESLKSAHASGTRKNLKIQWKAFFLFCHFYNLKTLPCELNTLCLFAQFLSRSFKSVDSIRNYLNGVKVLHLLFDLPFIHFESFYFRLFMKGLKRCNPHTVRAALPITPSILLKIREELNFDDVNSYTYWCIFLFAFYLICRKSNLVGTVDDSSKCLHRENISVFEDYLLVQFRWSKTIQFGERVLEIPIVKNLSSPLCAFSAFKAMCVKFPASASSPAFLVLSGRKTKPVSYNMLQSFLKNIVEKIGLDPTKYSSHSFRRGGATWAFQCGVSSELIQLQGDWKSDAYKLYLRYGLNDKMQVSSKMMGRL</sequence>
<feature type="compositionally biased region" description="Basic and acidic residues" evidence="3">
    <location>
        <begin position="128"/>
        <end position="138"/>
    </location>
</feature>
<dbReference type="OrthoDB" id="125279at2759"/>
<dbReference type="CDD" id="cd09275">
    <property type="entry name" value="RNase_HI_RT_DIRS1"/>
    <property type="match status" value="1"/>
</dbReference>
<feature type="compositionally biased region" description="Low complexity" evidence="3">
    <location>
        <begin position="250"/>
        <end position="266"/>
    </location>
</feature>
<dbReference type="Gene3D" id="1.10.443.10">
    <property type="entry name" value="Intergrase catalytic core"/>
    <property type="match status" value="1"/>
</dbReference>
<feature type="domain" description="Tyr recombinase" evidence="4">
    <location>
        <begin position="1013"/>
        <end position="1218"/>
    </location>
</feature>
<dbReference type="Gene3D" id="1.10.150.130">
    <property type="match status" value="1"/>
</dbReference>
<dbReference type="GO" id="GO:0006310">
    <property type="term" value="P:DNA recombination"/>
    <property type="evidence" value="ECO:0007669"/>
    <property type="project" value="UniProtKB-KW"/>
</dbReference>
<dbReference type="GO" id="GO:0003677">
    <property type="term" value="F:DNA binding"/>
    <property type="evidence" value="ECO:0007669"/>
    <property type="project" value="UniProtKB-KW"/>
</dbReference>
<dbReference type="AlphaFoldDB" id="A0A8S3QHZ1"/>
<dbReference type="InterPro" id="IPR052055">
    <property type="entry name" value="Hepadnavirus_pol/RT"/>
</dbReference>
<dbReference type="InterPro" id="IPR011010">
    <property type="entry name" value="DNA_brk_join_enz"/>
</dbReference>
<feature type="region of interest" description="Disordered" evidence="3">
    <location>
        <begin position="128"/>
        <end position="157"/>
    </location>
</feature>
<dbReference type="PANTHER" id="PTHR33050">
    <property type="entry name" value="REVERSE TRANSCRIPTASE DOMAIN-CONTAINING PROTEIN"/>
    <property type="match status" value="1"/>
</dbReference>
<dbReference type="InterPro" id="IPR002104">
    <property type="entry name" value="Integrase_catalytic"/>
</dbReference>
<accession>A0A8S3QHZ1</accession>
<dbReference type="GO" id="GO:0015074">
    <property type="term" value="P:DNA integration"/>
    <property type="evidence" value="ECO:0007669"/>
    <property type="project" value="InterPro"/>
</dbReference>
<evidence type="ECO:0000313" key="6">
    <source>
        <dbReference type="Proteomes" id="UP000683360"/>
    </source>
</evidence>